<reference evidence="1 2" key="1">
    <citation type="submission" date="2017-07" db="EMBL/GenBank/DDBJ databases">
        <title>Recovery of genomes from metagenomes via a dereplication, aggregation, and scoring strategy.</title>
        <authorList>
            <person name="Sieber C.M."/>
            <person name="Probst A.J."/>
            <person name="Sharrar A."/>
            <person name="Thomas B.C."/>
            <person name="Hess M."/>
            <person name="Tringe S.G."/>
            <person name="Banfield J.F."/>
        </authorList>
    </citation>
    <scope>NUCLEOTIDE SEQUENCE [LARGE SCALE GENOMIC DNA]</scope>
    <source>
        <strain evidence="1">JGI_Cruoil_03_44_89</strain>
    </source>
</reference>
<sequence>MNSVIVFVLLLSVPQQEGLFYIYSPHTTPHRYIGVDFSFTISSSPYPFGSTEHNHNYLSSDLSFSYGVSDYLEAFVTPKLYTKIATCPDDTLKDSYFAIGISYLETGVALYVPFQIYNSLLRVGFRPSVTFCLNTANPSGDEKEFARIGFGPQPYHAPDYSFNLLGEYELGKFSALLNLGYVIRGESYRSSDENRRSGLDVGTGVEFQPSPSCIFGMGFVAVENGKKIFLSPQVKLGNPLGTFLLGVHIPLSKFDFIPDEQVHKYLAFGLGYKAEQKALKTEPPWVVKIVGVVLDSVTHKPLDAGIEVYGPDVGWVECNRKTGEFSFALKKPGAYRITASRGGYYSVTDVAKLMSCDSLFCRFVLNRVIDISLRGRIVEAGTGMPLSASVKLLGEKRYDTVSDSASGTYNFWADIGTYNLTVEKRGYLKKTVPVYITNTSSMVIDVELEKSE</sequence>
<dbReference type="InterPro" id="IPR008969">
    <property type="entry name" value="CarboxyPept-like_regulatory"/>
</dbReference>
<protein>
    <recommendedName>
        <fullName evidence="3">PEGA domain-containing protein</fullName>
    </recommendedName>
</protein>
<comment type="caution">
    <text evidence="1">The sequence shown here is derived from an EMBL/GenBank/DDBJ whole genome shotgun (WGS) entry which is preliminary data.</text>
</comment>
<gene>
    <name evidence="1" type="ORF">CH333_03765</name>
</gene>
<dbReference type="Proteomes" id="UP000215215">
    <property type="component" value="Unassembled WGS sequence"/>
</dbReference>
<evidence type="ECO:0000313" key="2">
    <source>
        <dbReference type="Proteomes" id="UP000215215"/>
    </source>
</evidence>
<evidence type="ECO:0000313" key="1">
    <source>
        <dbReference type="EMBL" id="OYD16292.1"/>
    </source>
</evidence>
<dbReference type="EMBL" id="NOZQ01000073">
    <property type="protein sequence ID" value="OYD16292.1"/>
    <property type="molecule type" value="Genomic_DNA"/>
</dbReference>
<name>A0A235BVM1_UNCW3</name>
<organism evidence="1 2">
    <name type="scientific">candidate division WOR-3 bacterium JGI_Cruoil_03_44_89</name>
    <dbReference type="NCBI Taxonomy" id="1973748"/>
    <lineage>
        <taxon>Bacteria</taxon>
        <taxon>Bacteria division WOR-3</taxon>
    </lineage>
</organism>
<accession>A0A235BVM1</accession>
<dbReference type="Gene3D" id="2.60.40.1120">
    <property type="entry name" value="Carboxypeptidase-like, regulatory domain"/>
    <property type="match status" value="2"/>
</dbReference>
<dbReference type="SUPFAM" id="SSF49464">
    <property type="entry name" value="Carboxypeptidase regulatory domain-like"/>
    <property type="match status" value="2"/>
</dbReference>
<evidence type="ECO:0008006" key="3">
    <source>
        <dbReference type="Google" id="ProtNLM"/>
    </source>
</evidence>
<dbReference type="AlphaFoldDB" id="A0A235BVM1"/>
<proteinExistence type="predicted"/>